<name>G3GZP4_CRIGR</name>
<evidence type="ECO:0000313" key="1">
    <source>
        <dbReference type="EMBL" id="EGV91881.1"/>
    </source>
</evidence>
<dbReference type="InParanoid" id="G3GZP4"/>
<organism evidence="1 2">
    <name type="scientific">Cricetulus griseus</name>
    <name type="common">Chinese hamster</name>
    <name type="synonym">Cricetulus barabensis griseus</name>
    <dbReference type="NCBI Taxonomy" id="10029"/>
    <lineage>
        <taxon>Eukaryota</taxon>
        <taxon>Metazoa</taxon>
        <taxon>Chordata</taxon>
        <taxon>Craniata</taxon>
        <taxon>Vertebrata</taxon>
        <taxon>Euteleostomi</taxon>
        <taxon>Mammalia</taxon>
        <taxon>Eutheria</taxon>
        <taxon>Euarchontoglires</taxon>
        <taxon>Glires</taxon>
        <taxon>Rodentia</taxon>
        <taxon>Myomorpha</taxon>
        <taxon>Muroidea</taxon>
        <taxon>Cricetidae</taxon>
        <taxon>Cricetinae</taxon>
        <taxon>Cricetulus</taxon>
    </lineage>
</organism>
<sequence>MCRSPSCRCRSLLPLEAQDKFGVVLEENLYTAIAEVRNDGPTCAEPCLQIGNAGQLIISPGV</sequence>
<proteinExistence type="predicted"/>
<dbReference type="GlyGen" id="G3GZP4">
    <property type="glycosylation" value="1 site"/>
</dbReference>
<protein>
    <submittedName>
        <fullName evidence="1">Uncharacterized protein</fullName>
    </submittedName>
</protein>
<evidence type="ECO:0000313" key="2">
    <source>
        <dbReference type="Proteomes" id="UP000001075"/>
    </source>
</evidence>
<dbReference type="EMBL" id="JH000081">
    <property type="protein sequence ID" value="EGV91881.1"/>
    <property type="molecule type" value="Genomic_DNA"/>
</dbReference>
<gene>
    <name evidence="1" type="ORF">I79_003336</name>
</gene>
<dbReference type="Proteomes" id="UP000001075">
    <property type="component" value="Unassembled WGS sequence"/>
</dbReference>
<dbReference type="AlphaFoldDB" id="G3GZP4"/>
<reference evidence="2" key="1">
    <citation type="journal article" date="2011" name="Nat. Biotechnol.">
        <title>The genomic sequence of the Chinese hamster ovary (CHO)-K1 cell line.</title>
        <authorList>
            <person name="Xu X."/>
            <person name="Nagarajan H."/>
            <person name="Lewis N.E."/>
            <person name="Pan S."/>
            <person name="Cai Z."/>
            <person name="Liu X."/>
            <person name="Chen W."/>
            <person name="Xie M."/>
            <person name="Wang W."/>
            <person name="Hammond S."/>
            <person name="Andersen M.R."/>
            <person name="Neff N."/>
            <person name="Passarelli B."/>
            <person name="Koh W."/>
            <person name="Fan H.C."/>
            <person name="Wang J."/>
            <person name="Gui Y."/>
            <person name="Lee K.H."/>
            <person name="Betenbaugh M.J."/>
            <person name="Quake S.R."/>
            <person name="Famili I."/>
            <person name="Palsson B.O."/>
            <person name="Wang J."/>
        </authorList>
    </citation>
    <scope>NUCLEOTIDE SEQUENCE [LARGE SCALE GENOMIC DNA]</scope>
    <source>
        <strain evidence="2">CHO K1 cell line</strain>
    </source>
</reference>
<accession>G3GZP4</accession>